<keyword evidence="6" id="KW-1185">Reference proteome</keyword>
<comment type="similarity">
    <text evidence="2">Belongs to the NUP186/NUP192/NUP205 family.</text>
</comment>
<dbReference type="Pfam" id="PF11894">
    <property type="entry name" value="Nup192"/>
    <property type="match status" value="1"/>
</dbReference>
<keyword evidence="4" id="KW-0539">Nucleus</keyword>
<evidence type="ECO:0000313" key="5">
    <source>
        <dbReference type="EMBL" id="KAF6038172.1"/>
    </source>
</evidence>
<evidence type="ECO:0000256" key="2">
    <source>
        <dbReference type="ARBA" id="ARBA00005892"/>
    </source>
</evidence>
<name>A0A7J7KHM7_BUGNE</name>
<reference evidence="5" key="1">
    <citation type="submission" date="2020-06" db="EMBL/GenBank/DDBJ databases">
        <title>Draft genome of Bugula neritina, a colonial animal packing powerful symbionts and potential medicines.</title>
        <authorList>
            <person name="Rayko M."/>
        </authorList>
    </citation>
    <scope>NUCLEOTIDE SEQUENCE [LARGE SCALE GENOMIC DNA]</scope>
    <source>
        <strain evidence="5">Kwan_BN1</strain>
    </source>
</reference>
<proteinExistence type="inferred from homology"/>
<sequence>MLALSCLDSLSALDPPSCHVQSDSILVQSLDPAQPLRHLYIYESTMSLLSRLAMTAQGASALLNSGLMMRLAECSVYDAKPNLSHGLSATDSMDCEGFNPSVSSRYRQILLPCLKLCQTVLISLGTENENAADQVMKFIVAHGDVFHSTLRGQTVETCDSLEELSLLTAVLCRAASFTAVSQSEEERELMFRGQVSRIQRRLGSLISKYLLVDDWMKMFGAQESLDESERCRMTVYVHEIAANISTYCRNVVANSTHDPSYCRVLFGPSLSEALDQGDFTSKSTSRDYWSSSSLAPPSLSLMVIQIKQASAKLLDALDDHKQLQTRLDSLSDCSEAVRGETGSDAVAIETKQEVRDRLERQTSIIQLLCLILENSLYIVWRHLDFYLTNCIPENRDTSLFRAHHSSVSSMRHLTEKSLNVSSTEQDKPKSIISSGITQEELDTLKETTPSVIDEPLLQKLAAIEQCYASKRTHFGYIGALSRRLRRLINLHCC</sequence>
<dbReference type="AlphaFoldDB" id="A0A7J7KHM7"/>
<dbReference type="PANTHER" id="PTHR31344">
    <property type="entry name" value="NUCLEAR PORE COMPLEX PROTEIN NUP205"/>
    <property type="match status" value="1"/>
</dbReference>
<keyword evidence="3" id="KW-0813">Transport</keyword>
<dbReference type="GO" id="GO:0006999">
    <property type="term" value="P:nuclear pore organization"/>
    <property type="evidence" value="ECO:0007669"/>
    <property type="project" value="TreeGrafter"/>
</dbReference>
<dbReference type="OrthoDB" id="2019644at2759"/>
<evidence type="ECO:0000313" key="6">
    <source>
        <dbReference type="Proteomes" id="UP000593567"/>
    </source>
</evidence>
<evidence type="ECO:0000256" key="1">
    <source>
        <dbReference type="ARBA" id="ARBA00004123"/>
    </source>
</evidence>
<gene>
    <name evidence="5" type="ORF">EB796_003521</name>
</gene>
<dbReference type="Proteomes" id="UP000593567">
    <property type="component" value="Unassembled WGS sequence"/>
</dbReference>
<evidence type="ECO:0000256" key="3">
    <source>
        <dbReference type="ARBA" id="ARBA00022448"/>
    </source>
</evidence>
<evidence type="ECO:0000256" key="4">
    <source>
        <dbReference type="ARBA" id="ARBA00023242"/>
    </source>
</evidence>
<comment type="caution">
    <text evidence="5">The sequence shown here is derived from an EMBL/GenBank/DDBJ whole genome shotgun (WGS) entry which is preliminary data.</text>
</comment>
<accession>A0A7J7KHM7</accession>
<protein>
    <submittedName>
        <fullName evidence="5">NUP205</fullName>
    </submittedName>
</protein>
<dbReference type="GO" id="GO:0044611">
    <property type="term" value="C:nuclear pore inner ring"/>
    <property type="evidence" value="ECO:0007669"/>
    <property type="project" value="TreeGrafter"/>
</dbReference>
<dbReference type="GO" id="GO:0017056">
    <property type="term" value="F:structural constituent of nuclear pore"/>
    <property type="evidence" value="ECO:0007669"/>
    <property type="project" value="TreeGrafter"/>
</dbReference>
<dbReference type="EMBL" id="VXIV02000455">
    <property type="protein sequence ID" value="KAF6038172.1"/>
    <property type="molecule type" value="Genomic_DNA"/>
</dbReference>
<organism evidence="5 6">
    <name type="scientific">Bugula neritina</name>
    <name type="common">Brown bryozoan</name>
    <name type="synonym">Sertularia neritina</name>
    <dbReference type="NCBI Taxonomy" id="10212"/>
    <lineage>
        <taxon>Eukaryota</taxon>
        <taxon>Metazoa</taxon>
        <taxon>Spiralia</taxon>
        <taxon>Lophotrochozoa</taxon>
        <taxon>Bryozoa</taxon>
        <taxon>Gymnolaemata</taxon>
        <taxon>Cheilostomatida</taxon>
        <taxon>Flustrina</taxon>
        <taxon>Buguloidea</taxon>
        <taxon>Bugulidae</taxon>
        <taxon>Bugula</taxon>
    </lineage>
</organism>
<dbReference type="InterPro" id="IPR021827">
    <property type="entry name" value="Nup186/Nup192/Nup205"/>
</dbReference>
<dbReference type="PANTHER" id="PTHR31344:SF0">
    <property type="entry name" value="NUCLEAR PORE COMPLEX PROTEIN NUP205"/>
    <property type="match status" value="1"/>
</dbReference>
<comment type="subcellular location">
    <subcellularLocation>
        <location evidence="1">Nucleus</location>
    </subcellularLocation>
</comment>